<evidence type="ECO:0000256" key="1">
    <source>
        <dbReference type="SAM" id="Phobius"/>
    </source>
</evidence>
<evidence type="ECO:0000313" key="2">
    <source>
        <dbReference type="EMBL" id="AWI27270.1"/>
    </source>
</evidence>
<reference evidence="2 3" key="1">
    <citation type="submission" date="2018-05" db="EMBL/GenBank/DDBJ databases">
        <title>Genome sequencing of Flavobacterium sp. HYN0049.</title>
        <authorList>
            <person name="Yi H."/>
            <person name="Baek C."/>
        </authorList>
    </citation>
    <scope>NUCLEOTIDE SEQUENCE [LARGE SCALE GENOMIC DNA]</scope>
    <source>
        <strain evidence="2 3">HYN0049</strain>
    </source>
</reference>
<keyword evidence="3" id="KW-1185">Reference proteome</keyword>
<name>A0A2S1SLJ5_9FLAO</name>
<feature type="transmembrane region" description="Helical" evidence="1">
    <location>
        <begin position="6"/>
        <end position="26"/>
    </location>
</feature>
<gene>
    <name evidence="2" type="ORF">HYN49_10870</name>
</gene>
<dbReference type="RefSeq" id="WP_108905037.1">
    <property type="nucleotide sequence ID" value="NZ_CP029187.1"/>
</dbReference>
<proteinExistence type="predicted"/>
<dbReference type="Proteomes" id="UP000244937">
    <property type="component" value="Chromosome"/>
</dbReference>
<feature type="transmembrane region" description="Helical" evidence="1">
    <location>
        <begin position="38"/>
        <end position="60"/>
    </location>
</feature>
<keyword evidence="1" id="KW-0472">Membrane</keyword>
<sequence length="62" mass="7315">MFSQGQLIFAVCFFAVFVIAMVYAYRKDIALHRTFYKGNYKILIGFLLFIGLLFVIKIYLKH</sequence>
<keyword evidence="1" id="KW-0812">Transmembrane</keyword>
<organism evidence="2 3">
    <name type="scientific">Flavobacterium pallidum</name>
    <dbReference type="NCBI Taxonomy" id="2172098"/>
    <lineage>
        <taxon>Bacteria</taxon>
        <taxon>Pseudomonadati</taxon>
        <taxon>Bacteroidota</taxon>
        <taxon>Flavobacteriia</taxon>
        <taxon>Flavobacteriales</taxon>
        <taxon>Flavobacteriaceae</taxon>
        <taxon>Flavobacterium</taxon>
    </lineage>
</organism>
<evidence type="ECO:0000313" key="3">
    <source>
        <dbReference type="Proteomes" id="UP000244937"/>
    </source>
</evidence>
<accession>A0A2S1SLJ5</accession>
<keyword evidence="1" id="KW-1133">Transmembrane helix</keyword>
<dbReference type="KEGG" id="fpal:HYN49_10870"/>
<protein>
    <submittedName>
        <fullName evidence="2">Uncharacterized protein</fullName>
    </submittedName>
</protein>
<dbReference type="EMBL" id="CP029187">
    <property type="protein sequence ID" value="AWI27270.1"/>
    <property type="molecule type" value="Genomic_DNA"/>
</dbReference>
<dbReference type="AlphaFoldDB" id="A0A2S1SLJ5"/>